<name>A0ABU3PLK5_9CORY</name>
<dbReference type="RefSeq" id="WP_315643552.1">
    <property type="nucleotide sequence ID" value="NZ_JARUHM010000005.1"/>
</dbReference>
<proteinExistence type="predicted"/>
<dbReference type="Proteomes" id="UP001265983">
    <property type="component" value="Unassembled WGS sequence"/>
</dbReference>
<comment type="caution">
    <text evidence="2">The sequence shown here is derived from an EMBL/GenBank/DDBJ whole genome shotgun (WGS) entry which is preliminary data.</text>
</comment>
<organism evidence="2 3">
    <name type="scientific">Corynebacterium rouxii</name>
    <dbReference type="NCBI Taxonomy" id="2719119"/>
    <lineage>
        <taxon>Bacteria</taxon>
        <taxon>Bacillati</taxon>
        <taxon>Actinomycetota</taxon>
        <taxon>Actinomycetes</taxon>
        <taxon>Mycobacteriales</taxon>
        <taxon>Corynebacteriaceae</taxon>
        <taxon>Corynebacterium</taxon>
    </lineage>
</organism>
<feature type="region of interest" description="Disordered" evidence="1">
    <location>
        <begin position="37"/>
        <end position="66"/>
    </location>
</feature>
<evidence type="ECO:0000256" key="1">
    <source>
        <dbReference type="SAM" id="MobiDB-lite"/>
    </source>
</evidence>
<feature type="compositionally biased region" description="Basic residues" evidence="1">
    <location>
        <begin position="37"/>
        <end position="55"/>
    </location>
</feature>
<evidence type="ECO:0000313" key="2">
    <source>
        <dbReference type="EMBL" id="MDT9410228.1"/>
    </source>
</evidence>
<dbReference type="EMBL" id="JARUHM010000005">
    <property type="protein sequence ID" value="MDT9410228.1"/>
    <property type="molecule type" value="Genomic_DNA"/>
</dbReference>
<reference evidence="2 3" key="1">
    <citation type="submission" date="2023-03" db="EMBL/GenBank/DDBJ databases">
        <title>Whole genome sequence of the first Corynebacterium rouxii strains isolated in Brazil: a recent member of Corynebacterium diphtheriae complex.</title>
        <authorList>
            <person name="Vieira V."/>
            <person name="Ramos J.N."/>
            <person name="Araujo M.R.B."/>
            <person name="Baio P.V."/>
            <person name="Sant'Anna L.O."/>
            <person name="Veras J.F.C."/>
            <person name="Vieira E.M.D."/>
            <person name="Sousa M.A.B."/>
            <person name="Camargo C.H."/>
            <person name="Sacchi C.T."/>
            <person name="Campos K.R."/>
            <person name="Santos M.B.N."/>
            <person name="Bokermann S."/>
            <person name="Alvim L.B."/>
            <person name="Santos L.S."/>
            <person name="Mattos-Guaraldi A.L."/>
        </authorList>
    </citation>
    <scope>NUCLEOTIDE SEQUENCE [LARGE SCALE GENOMIC DNA]</scope>
    <source>
        <strain evidence="2 3">70862</strain>
    </source>
</reference>
<accession>A0ABU3PLK5</accession>
<protein>
    <submittedName>
        <fullName evidence="2">Uncharacterized protein</fullName>
    </submittedName>
</protein>
<gene>
    <name evidence="2" type="ORF">P8T80_02315</name>
</gene>
<feature type="compositionally biased region" description="Low complexity" evidence="1">
    <location>
        <begin position="56"/>
        <end position="66"/>
    </location>
</feature>
<keyword evidence="3" id="KW-1185">Reference proteome</keyword>
<sequence>MSTTERKQSVGIVTRKAFEKSLPDNAAELKKLAARLSAKKGRVRKRTRRIKKRRSPSTQPTSVTSSKPLWSMRYGLVFQLRCCSTLLVFLHPASTTSSKP</sequence>
<evidence type="ECO:0000313" key="3">
    <source>
        <dbReference type="Proteomes" id="UP001265983"/>
    </source>
</evidence>